<dbReference type="PANTHER" id="PTHR47510">
    <property type="entry name" value="REVERSE TRANSCRIPTASE DOMAIN-CONTAINING PROTEIN"/>
    <property type="match status" value="1"/>
</dbReference>
<accession>A0AAE0UUD4</accession>
<feature type="domain" description="Alkylated DNA repair protein AlkB homologue 8 N-terminal" evidence="1">
    <location>
        <begin position="210"/>
        <end position="243"/>
    </location>
</feature>
<dbReference type="Proteomes" id="UP001274896">
    <property type="component" value="Unassembled WGS sequence"/>
</dbReference>
<name>A0AAE0UUD4_9TELE</name>
<dbReference type="EMBL" id="JAUCMX010000016">
    <property type="protein sequence ID" value="KAK3520802.1"/>
    <property type="molecule type" value="Genomic_DNA"/>
</dbReference>
<evidence type="ECO:0000313" key="3">
    <source>
        <dbReference type="Proteomes" id="UP001274896"/>
    </source>
</evidence>
<reference evidence="2" key="1">
    <citation type="submission" date="2023-06" db="EMBL/GenBank/DDBJ databases">
        <title>Male Hemibagrus guttatus genome.</title>
        <authorList>
            <person name="Bian C."/>
        </authorList>
    </citation>
    <scope>NUCLEOTIDE SEQUENCE</scope>
    <source>
        <strain evidence="2">Male_cb2023</strain>
        <tissue evidence="2">Muscle</tissue>
    </source>
</reference>
<evidence type="ECO:0000313" key="2">
    <source>
        <dbReference type="EMBL" id="KAK3520802.1"/>
    </source>
</evidence>
<feature type="non-terminal residue" evidence="2">
    <location>
        <position position="1"/>
    </location>
</feature>
<organism evidence="2 3">
    <name type="scientific">Hemibagrus guttatus</name>
    <dbReference type="NCBI Taxonomy" id="175788"/>
    <lineage>
        <taxon>Eukaryota</taxon>
        <taxon>Metazoa</taxon>
        <taxon>Chordata</taxon>
        <taxon>Craniata</taxon>
        <taxon>Vertebrata</taxon>
        <taxon>Euteleostomi</taxon>
        <taxon>Actinopterygii</taxon>
        <taxon>Neopterygii</taxon>
        <taxon>Teleostei</taxon>
        <taxon>Ostariophysi</taxon>
        <taxon>Siluriformes</taxon>
        <taxon>Bagridae</taxon>
        <taxon>Hemibagrus</taxon>
    </lineage>
</organism>
<evidence type="ECO:0000259" key="1">
    <source>
        <dbReference type="Pfam" id="PF09004"/>
    </source>
</evidence>
<dbReference type="PANTHER" id="PTHR47510:SF3">
    <property type="entry name" value="ENDO_EXONUCLEASE_PHOSPHATASE DOMAIN-CONTAINING PROTEIN"/>
    <property type="match status" value="1"/>
</dbReference>
<keyword evidence="3" id="KW-1185">Reference proteome</keyword>
<dbReference type="Pfam" id="PF09004">
    <property type="entry name" value="ALKBH8_N"/>
    <property type="match status" value="1"/>
</dbReference>
<dbReference type="GO" id="GO:0008168">
    <property type="term" value="F:methyltransferase activity"/>
    <property type="evidence" value="ECO:0007669"/>
    <property type="project" value="InterPro"/>
</dbReference>
<proteinExistence type="predicted"/>
<gene>
    <name evidence="2" type="ORF">QTP70_032376</name>
</gene>
<feature type="non-terminal residue" evidence="2">
    <location>
        <position position="310"/>
    </location>
</feature>
<protein>
    <recommendedName>
        <fullName evidence="1">Alkylated DNA repair protein AlkB homologue 8 N-terminal domain-containing protein</fullName>
    </recommendedName>
</protein>
<dbReference type="GO" id="GO:0016706">
    <property type="term" value="F:2-oxoglutarate-dependent dioxygenase activity"/>
    <property type="evidence" value="ECO:0007669"/>
    <property type="project" value="InterPro"/>
</dbReference>
<sequence length="310" mass="35009">TSSLNYFTDIFNISLSSTIVPMCLKTTTIIPMPKKSTVSCLNDYRPVALTHHDEMPREAQTEPVGPEHLPLQLDPELPDWETSVSPDQEQHFQHHYTEHWGPTRLCAQPTAVHPADSRRSNHIIKFADDTTVVGLISKNDEPAYREEVRRLMAWCKANNLSLNIDKTKEMAVDFRRAQSGHSLLFTDESSVETIKSTKFLGVHLGENLTCSISKKAQQCLYFLRRLRKAHLPPPILTIFYRGTSSVSQEENANTGNTFIISKHDVRRAFRRVNTRKAAGPDGISGRVLRACADQLAPVFTEIFNLSLTQL</sequence>
<dbReference type="InterPro" id="IPR015095">
    <property type="entry name" value="AlkB_hom8_N"/>
</dbReference>
<dbReference type="AlphaFoldDB" id="A0AAE0UUD4"/>
<comment type="caution">
    <text evidence="2">The sequence shown here is derived from an EMBL/GenBank/DDBJ whole genome shotgun (WGS) entry which is preliminary data.</text>
</comment>